<dbReference type="PANTHER" id="PTHR43031:SF18">
    <property type="entry name" value="RHODANESE-RELATED SULFURTRANSFERASES"/>
    <property type="match status" value="1"/>
</dbReference>
<dbReference type="Proteomes" id="UP000181936">
    <property type="component" value="Chromosome"/>
</dbReference>
<dbReference type="SMART" id="SM00450">
    <property type="entry name" value="RHOD"/>
    <property type="match status" value="1"/>
</dbReference>
<dbReference type="EMBL" id="CP016020">
    <property type="protein sequence ID" value="APH06985.1"/>
    <property type="molecule type" value="Genomic_DNA"/>
</dbReference>
<evidence type="ECO:0000256" key="1">
    <source>
        <dbReference type="SAM" id="Phobius"/>
    </source>
</evidence>
<dbReference type="AlphaFoldDB" id="A0A1L3MXB8"/>
<keyword evidence="1" id="KW-0812">Transmembrane</keyword>
<name>A0A1L3MXB8_9BACI</name>
<feature type="domain" description="Rhodanese" evidence="2">
    <location>
        <begin position="41"/>
        <end position="125"/>
    </location>
</feature>
<organism evidence="3 4">
    <name type="scientific">Bacillus weihaiensis</name>
    <dbReference type="NCBI Taxonomy" id="1547283"/>
    <lineage>
        <taxon>Bacteria</taxon>
        <taxon>Bacillati</taxon>
        <taxon>Bacillota</taxon>
        <taxon>Bacilli</taxon>
        <taxon>Bacillales</taxon>
        <taxon>Bacillaceae</taxon>
        <taxon>Bacillus</taxon>
    </lineage>
</organism>
<proteinExistence type="predicted"/>
<feature type="transmembrane region" description="Helical" evidence="1">
    <location>
        <begin position="6"/>
        <end position="25"/>
    </location>
</feature>
<dbReference type="STRING" id="1547283.A9C19_06490"/>
<dbReference type="InterPro" id="IPR001763">
    <property type="entry name" value="Rhodanese-like_dom"/>
</dbReference>
<dbReference type="Gene3D" id="3.40.250.10">
    <property type="entry name" value="Rhodanese-like domain"/>
    <property type="match status" value="1"/>
</dbReference>
<keyword evidence="1" id="KW-1133">Transmembrane helix</keyword>
<dbReference type="CDD" id="cd00158">
    <property type="entry name" value="RHOD"/>
    <property type="match status" value="1"/>
</dbReference>
<dbReference type="PANTHER" id="PTHR43031">
    <property type="entry name" value="FAD-DEPENDENT OXIDOREDUCTASE"/>
    <property type="match status" value="1"/>
</dbReference>
<reference evidence="3 4" key="1">
    <citation type="journal article" date="2016" name="Sci. Rep.">
        <title>Complete genome sequence and transcriptomic analysis of a novel marine strain Bacillus weihaiensis reveals the mechanism of brown algae degradation.</title>
        <authorList>
            <person name="Zhu Y."/>
            <person name="Chen P."/>
            <person name="Bao Y."/>
            <person name="Men Y."/>
            <person name="Zeng Y."/>
            <person name="Yang J."/>
            <person name="Sun J."/>
            <person name="Sun Y."/>
        </authorList>
    </citation>
    <scope>NUCLEOTIDE SEQUENCE [LARGE SCALE GENOMIC DNA]</scope>
    <source>
        <strain evidence="3 4">Alg07</strain>
    </source>
</reference>
<evidence type="ECO:0000313" key="3">
    <source>
        <dbReference type="EMBL" id="APH06985.1"/>
    </source>
</evidence>
<dbReference type="InterPro" id="IPR036873">
    <property type="entry name" value="Rhodanese-like_dom_sf"/>
</dbReference>
<dbReference type="InterPro" id="IPR050229">
    <property type="entry name" value="GlpE_sulfurtransferase"/>
</dbReference>
<evidence type="ECO:0000259" key="2">
    <source>
        <dbReference type="PROSITE" id="PS50206"/>
    </source>
</evidence>
<accession>A0A1L3MXB8</accession>
<dbReference type="KEGG" id="bwh:A9C19_06490"/>
<dbReference type="RefSeq" id="WP_072581776.1">
    <property type="nucleotide sequence ID" value="NZ_CP016020.1"/>
</dbReference>
<dbReference type="PROSITE" id="PS50206">
    <property type="entry name" value="RHODANESE_3"/>
    <property type="match status" value="1"/>
</dbReference>
<dbReference type="SUPFAM" id="SSF52821">
    <property type="entry name" value="Rhodanese/Cell cycle control phosphatase"/>
    <property type="match status" value="1"/>
</dbReference>
<protein>
    <submittedName>
        <fullName evidence="3">Rhodanese-like domain-containing protein</fullName>
    </submittedName>
</protein>
<keyword evidence="4" id="KW-1185">Reference proteome</keyword>
<keyword evidence="1" id="KW-0472">Membrane</keyword>
<gene>
    <name evidence="3" type="ORF">A9C19_06490</name>
</gene>
<dbReference type="Pfam" id="PF00581">
    <property type="entry name" value="Rhodanese"/>
    <property type="match status" value="1"/>
</dbReference>
<sequence>MLTTTWLLIILAAAIIGYSAFSYFYQRKIMKHLTEEDFRAGYRKAQLIDVREPNEYEGGHILGARNIPLSQLRQRHKEIRSDKPVYLYCQNTVRSGRAAQMLKRKGYQDISTLKGGFKGWSGKIKKK</sequence>
<evidence type="ECO:0000313" key="4">
    <source>
        <dbReference type="Proteomes" id="UP000181936"/>
    </source>
</evidence>